<gene>
    <name evidence="3" type="ORF">NCTC13038_04428</name>
</gene>
<evidence type="ECO:0000256" key="1">
    <source>
        <dbReference type="ARBA" id="ARBA00037961"/>
    </source>
</evidence>
<dbReference type="InterPro" id="IPR001303">
    <property type="entry name" value="Aldolase_II/adducin_N"/>
</dbReference>
<dbReference type="InterPro" id="IPR051017">
    <property type="entry name" value="Aldolase-II_Adducin_sf"/>
</dbReference>
<dbReference type="PANTHER" id="PTHR10672">
    <property type="entry name" value="ADDUCIN"/>
    <property type="match status" value="1"/>
</dbReference>
<dbReference type="GO" id="GO:0005996">
    <property type="term" value="P:monosaccharide metabolic process"/>
    <property type="evidence" value="ECO:0007669"/>
    <property type="project" value="UniProtKB-ARBA"/>
</dbReference>
<dbReference type="SUPFAM" id="SSF53639">
    <property type="entry name" value="AraD/HMP-PK domain-like"/>
    <property type="match status" value="1"/>
</dbReference>
<sequence length="100" mass="10832">MKGWRLTSDERARIQRSLGDNIAMILQSHGLLSVGRTVADAFYIMYYLNRACEIQMATAQLAPLSPIHHIPAHLRPARLRTADGRGARASAGLAGVAAPP</sequence>
<feature type="domain" description="Class II aldolase/adducin N-terminal" evidence="2">
    <location>
        <begin position="10"/>
        <end position="56"/>
    </location>
</feature>
<evidence type="ECO:0000313" key="3">
    <source>
        <dbReference type="EMBL" id="VFS81431.1"/>
    </source>
</evidence>
<reference evidence="3 4" key="1">
    <citation type="submission" date="2019-03" db="EMBL/GenBank/DDBJ databases">
        <authorList>
            <consortium name="Pathogen Informatics"/>
        </authorList>
    </citation>
    <scope>NUCLEOTIDE SEQUENCE [LARGE SCALE GENOMIC DNA]</scope>
    <source>
        <strain evidence="3 4">NCTC13038</strain>
    </source>
</reference>
<protein>
    <submittedName>
        <fullName evidence="3">Aldolase II superfamily protein</fullName>
    </submittedName>
</protein>
<accession>A0A485C8C3</accession>
<organism evidence="3 4">
    <name type="scientific">Raoultella terrigena</name>
    <name type="common">Klebsiella terrigena</name>
    <dbReference type="NCBI Taxonomy" id="577"/>
    <lineage>
        <taxon>Bacteria</taxon>
        <taxon>Pseudomonadati</taxon>
        <taxon>Pseudomonadota</taxon>
        <taxon>Gammaproteobacteria</taxon>
        <taxon>Enterobacterales</taxon>
        <taxon>Enterobacteriaceae</taxon>
        <taxon>Klebsiella/Raoultella group</taxon>
        <taxon>Raoultella</taxon>
    </lineage>
</organism>
<dbReference type="Gene3D" id="3.40.225.10">
    <property type="entry name" value="Class II aldolase/adducin N-terminal domain"/>
    <property type="match status" value="1"/>
</dbReference>
<dbReference type="EMBL" id="CAADJG010000002">
    <property type="protein sequence ID" value="VFS81431.1"/>
    <property type="molecule type" value="Genomic_DNA"/>
</dbReference>
<dbReference type="GO" id="GO:0005856">
    <property type="term" value="C:cytoskeleton"/>
    <property type="evidence" value="ECO:0007669"/>
    <property type="project" value="TreeGrafter"/>
</dbReference>
<dbReference type="Proteomes" id="UP000332594">
    <property type="component" value="Unassembled WGS sequence"/>
</dbReference>
<comment type="similarity">
    <text evidence="1">Belongs to the aldolase class II family.</text>
</comment>
<dbReference type="Pfam" id="PF00596">
    <property type="entry name" value="Aldolase_II"/>
    <property type="match status" value="1"/>
</dbReference>
<evidence type="ECO:0000259" key="2">
    <source>
        <dbReference type="Pfam" id="PF00596"/>
    </source>
</evidence>
<dbReference type="InterPro" id="IPR036409">
    <property type="entry name" value="Aldolase_II/adducin_N_sf"/>
</dbReference>
<evidence type="ECO:0000313" key="4">
    <source>
        <dbReference type="Proteomes" id="UP000332594"/>
    </source>
</evidence>
<proteinExistence type="inferred from homology"/>
<dbReference type="AlphaFoldDB" id="A0A485C8C3"/>
<dbReference type="GO" id="GO:0051015">
    <property type="term" value="F:actin filament binding"/>
    <property type="evidence" value="ECO:0007669"/>
    <property type="project" value="TreeGrafter"/>
</dbReference>
<dbReference type="PANTHER" id="PTHR10672:SF3">
    <property type="entry name" value="PROTEIN HU-LI TAI SHAO"/>
    <property type="match status" value="1"/>
</dbReference>
<name>A0A485C8C3_RAOTE</name>